<sequence length="351" mass="41589">MIEVIKDKNQWIEQLSLIENLDFHHTYDYHDLSKKEDELPILIKYTEGLTSLALPLLIRSIKNSDYKDATSVYGYAGILTLNLDQHFNRDDFYKELNVFFNDHKIVSVFSRLHPYLEYQEALLGGLGTITTLGKVVYIDLKDSLENQRNMFNRRMKTYLNKSRKTCKVIESKLPNHLESFIHLYHDNMRRVDADDSYYFDKNYFDRLMSSKEFKSRLMLCLHIETETVIGGALFIEKGKMVQYHLSGLDDDYFDLNPIKLIIDEMRIQSTQQQFEFLNLGGGRGSKEDSLFTFKTSFSKHFKEFKIWKYVVNEKVYRTLVEKHLGTRSETEVSNDDFFPAYRLENEHQKFE</sequence>
<comment type="similarity">
    <text evidence="1">Belongs to the FemABX family.</text>
</comment>
<gene>
    <name evidence="7" type="ORF">LX77_02362</name>
</gene>
<dbReference type="OrthoDB" id="9785911at2"/>
<evidence type="ECO:0000256" key="6">
    <source>
        <dbReference type="ARBA" id="ARBA00023316"/>
    </source>
</evidence>
<keyword evidence="8" id="KW-1185">Reference proteome</keyword>
<organism evidence="7 8">
    <name type="scientific">Gelidibacter algens</name>
    <dbReference type="NCBI Taxonomy" id="49280"/>
    <lineage>
        <taxon>Bacteria</taxon>
        <taxon>Pseudomonadati</taxon>
        <taxon>Bacteroidota</taxon>
        <taxon>Flavobacteriia</taxon>
        <taxon>Flavobacteriales</taxon>
        <taxon>Flavobacteriaceae</taxon>
        <taxon>Gelidibacter</taxon>
    </lineage>
</organism>
<evidence type="ECO:0000256" key="5">
    <source>
        <dbReference type="ARBA" id="ARBA00023315"/>
    </source>
</evidence>
<proteinExistence type="inferred from homology"/>
<dbReference type="PANTHER" id="PTHR36174">
    <property type="entry name" value="LIPID II:GLYCINE GLYCYLTRANSFERASE"/>
    <property type="match status" value="1"/>
</dbReference>
<keyword evidence="3" id="KW-0133">Cell shape</keyword>
<dbReference type="InterPro" id="IPR016181">
    <property type="entry name" value="Acyl_CoA_acyltransferase"/>
</dbReference>
<reference evidence="7 8" key="1">
    <citation type="submission" date="2018-06" db="EMBL/GenBank/DDBJ databases">
        <title>Genomic Encyclopedia of Archaeal and Bacterial Type Strains, Phase II (KMG-II): from individual species to whole genera.</title>
        <authorList>
            <person name="Goeker M."/>
        </authorList>
    </citation>
    <scope>NUCLEOTIDE SEQUENCE [LARGE SCALE GENOMIC DNA]</scope>
    <source>
        <strain evidence="7 8">DSM 12408</strain>
    </source>
</reference>
<dbReference type="GO" id="GO:0008360">
    <property type="term" value="P:regulation of cell shape"/>
    <property type="evidence" value="ECO:0007669"/>
    <property type="project" value="UniProtKB-KW"/>
</dbReference>
<keyword evidence="6" id="KW-0961">Cell wall biogenesis/degradation</keyword>
<comment type="caution">
    <text evidence="7">The sequence shown here is derived from an EMBL/GenBank/DDBJ whole genome shotgun (WGS) entry which is preliminary data.</text>
</comment>
<dbReference type="Pfam" id="PF02388">
    <property type="entry name" value="FemAB"/>
    <property type="match status" value="1"/>
</dbReference>
<dbReference type="AlphaFoldDB" id="A0A1A7R3B3"/>
<dbReference type="GO" id="GO:0071555">
    <property type="term" value="P:cell wall organization"/>
    <property type="evidence" value="ECO:0007669"/>
    <property type="project" value="UniProtKB-KW"/>
</dbReference>
<evidence type="ECO:0000256" key="1">
    <source>
        <dbReference type="ARBA" id="ARBA00009943"/>
    </source>
</evidence>
<dbReference type="InterPro" id="IPR003447">
    <property type="entry name" value="FEMABX"/>
</dbReference>
<protein>
    <submittedName>
        <fullName evidence="7">FemAB family protein</fullName>
    </submittedName>
</protein>
<evidence type="ECO:0000313" key="7">
    <source>
        <dbReference type="EMBL" id="RAJ22805.1"/>
    </source>
</evidence>
<dbReference type="SUPFAM" id="SSF55729">
    <property type="entry name" value="Acyl-CoA N-acyltransferases (Nat)"/>
    <property type="match status" value="1"/>
</dbReference>
<dbReference type="RefSeq" id="WP_066430635.1">
    <property type="nucleotide sequence ID" value="NZ_LZRN01000004.1"/>
</dbReference>
<accession>A0A1A7R3B3</accession>
<keyword evidence="2" id="KW-0808">Transferase</keyword>
<dbReference type="GO" id="GO:0016755">
    <property type="term" value="F:aminoacyltransferase activity"/>
    <property type="evidence" value="ECO:0007669"/>
    <property type="project" value="InterPro"/>
</dbReference>
<dbReference type="PANTHER" id="PTHR36174:SF1">
    <property type="entry name" value="LIPID II:GLYCINE GLYCYLTRANSFERASE"/>
    <property type="match status" value="1"/>
</dbReference>
<name>A0A1A7R3B3_9FLAO</name>
<dbReference type="Gene3D" id="3.40.630.30">
    <property type="match status" value="1"/>
</dbReference>
<keyword evidence="5" id="KW-0012">Acyltransferase</keyword>
<evidence type="ECO:0000256" key="3">
    <source>
        <dbReference type="ARBA" id="ARBA00022960"/>
    </source>
</evidence>
<evidence type="ECO:0000256" key="4">
    <source>
        <dbReference type="ARBA" id="ARBA00022984"/>
    </source>
</evidence>
<evidence type="ECO:0000256" key="2">
    <source>
        <dbReference type="ARBA" id="ARBA00022679"/>
    </source>
</evidence>
<dbReference type="GO" id="GO:0009252">
    <property type="term" value="P:peptidoglycan biosynthetic process"/>
    <property type="evidence" value="ECO:0007669"/>
    <property type="project" value="UniProtKB-KW"/>
</dbReference>
<dbReference type="EMBL" id="QLLQ01000008">
    <property type="protein sequence ID" value="RAJ22805.1"/>
    <property type="molecule type" value="Genomic_DNA"/>
</dbReference>
<dbReference type="InterPro" id="IPR050644">
    <property type="entry name" value="PG_Glycine_Bridge_Synth"/>
</dbReference>
<dbReference type="Proteomes" id="UP000248987">
    <property type="component" value="Unassembled WGS sequence"/>
</dbReference>
<keyword evidence="4" id="KW-0573">Peptidoglycan synthesis</keyword>
<dbReference type="STRING" id="49280.A9996_02770"/>
<evidence type="ECO:0000313" key="8">
    <source>
        <dbReference type="Proteomes" id="UP000248987"/>
    </source>
</evidence>